<evidence type="ECO:0000256" key="4">
    <source>
        <dbReference type="ARBA" id="ARBA00022807"/>
    </source>
</evidence>
<evidence type="ECO:0000313" key="9">
    <source>
        <dbReference type="Proteomes" id="UP001220022"/>
    </source>
</evidence>
<keyword evidence="3" id="KW-0378">Hydrolase</keyword>
<accession>A0ABT5YS95</accession>
<dbReference type="PANTHER" id="PTHR47359:SF3">
    <property type="entry name" value="NLP_P60 DOMAIN-CONTAINING PROTEIN-RELATED"/>
    <property type="match status" value="1"/>
</dbReference>
<feature type="domain" description="NlpC/P60" evidence="7">
    <location>
        <begin position="253"/>
        <end position="381"/>
    </location>
</feature>
<name>A0ABT5YS95_9ACTN</name>
<keyword evidence="9" id="KW-1185">Reference proteome</keyword>
<keyword evidence="6" id="KW-0732">Signal</keyword>
<feature type="compositionally biased region" description="Low complexity" evidence="5">
    <location>
        <begin position="201"/>
        <end position="231"/>
    </location>
</feature>
<dbReference type="Pfam" id="PF00877">
    <property type="entry name" value="NLPC_P60"/>
    <property type="match status" value="1"/>
</dbReference>
<dbReference type="InterPro" id="IPR038765">
    <property type="entry name" value="Papain-like_cys_pep_sf"/>
</dbReference>
<dbReference type="Gene3D" id="3.90.1720.10">
    <property type="entry name" value="endopeptidase domain like (from Nostoc punctiforme)"/>
    <property type="match status" value="1"/>
</dbReference>
<dbReference type="InterPro" id="IPR000064">
    <property type="entry name" value="NLP_P60_dom"/>
</dbReference>
<protein>
    <submittedName>
        <fullName evidence="8">C40 family peptidase</fullName>
    </submittedName>
</protein>
<comment type="similarity">
    <text evidence="1">Belongs to the peptidase C40 family.</text>
</comment>
<sequence>MKKTAAAAAVGLVAAGPLLLALPIVVAAAASAQAASCSTGGPQSVDAAAIAADVEAIVNGGAKTSVSVPGLGDPAEQVPNAKSIVATGIAMHIPARGQIVALATALQESSLRNLNYGDRDSLGLFQQRPSAGWGTPEQIMDPVHASTEFYAALEKVSGWQSMTVTQAAQAVQRSAFPDAYAKWEALATALQKALEPLLANSGDPKSSPSPSSSPSSGSSASGSGGCPASDGRGFGPIPAGAVPSGYTIPADSPPQVRTAIRWALGQLGTSYQWGGSCTDPHGSDPMGRCDCSSLMQMSYQAAGVSLPRTTYEQVKVGQSVSVDALKPGDLLFTRGSAEAPEHVGMYIGDQLVINAPHTGDVVRIATLADWKPQILAARRVV</sequence>
<evidence type="ECO:0000256" key="3">
    <source>
        <dbReference type="ARBA" id="ARBA00022801"/>
    </source>
</evidence>
<evidence type="ECO:0000256" key="2">
    <source>
        <dbReference type="ARBA" id="ARBA00022670"/>
    </source>
</evidence>
<dbReference type="PROSITE" id="PS51935">
    <property type="entry name" value="NLPC_P60"/>
    <property type="match status" value="1"/>
</dbReference>
<dbReference type="PANTHER" id="PTHR47359">
    <property type="entry name" value="PEPTIDOGLYCAN DL-ENDOPEPTIDASE CWLO"/>
    <property type="match status" value="1"/>
</dbReference>
<evidence type="ECO:0000256" key="1">
    <source>
        <dbReference type="ARBA" id="ARBA00007074"/>
    </source>
</evidence>
<evidence type="ECO:0000256" key="5">
    <source>
        <dbReference type="SAM" id="MobiDB-lite"/>
    </source>
</evidence>
<evidence type="ECO:0000313" key="8">
    <source>
        <dbReference type="EMBL" id="MDF2254328.1"/>
    </source>
</evidence>
<proteinExistence type="inferred from homology"/>
<dbReference type="SUPFAM" id="SSF54001">
    <property type="entry name" value="Cysteine proteinases"/>
    <property type="match status" value="1"/>
</dbReference>
<organism evidence="8 9">
    <name type="scientific">Streptantibioticus ferralitis</name>
    <dbReference type="NCBI Taxonomy" id="236510"/>
    <lineage>
        <taxon>Bacteria</taxon>
        <taxon>Bacillati</taxon>
        <taxon>Actinomycetota</taxon>
        <taxon>Actinomycetes</taxon>
        <taxon>Kitasatosporales</taxon>
        <taxon>Streptomycetaceae</taxon>
        <taxon>Streptantibioticus</taxon>
    </lineage>
</organism>
<dbReference type="Proteomes" id="UP001220022">
    <property type="component" value="Unassembled WGS sequence"/>
</dbReference>
<keyword evidence="4" id="KW-0788">Thiol protease</keyword>
<reference evidence="8 9" key="1">
    <citation type="submission" date="2023-03" db="EMBL/GenBank/DDBJ databases">
        <title>Draft genome sequence of type strain Streptomyces ferralitis JCM 14344.</title>
        <authorList>
            <person name="Klaysubun C."/>
            <person name="Duangmal K."/>
        </authorList>
    </citation>
    <scope>NUCLEOTIDE SEQUENCE [LARGE SCALE GENOMIC DNA]</scope>
    <source>
        <strain evidence="8 9">JCM 14344</strain>
    </source>
</reference>
<gene>
    <name evidence="8" type="ORF">P2L57_00890</name>
</gene>
<keyword evidence="2" id="KW-0645">Protease</keyword>
<feature type="chain" id="PRO_5045840714" evidence="6">
    <location>
        <begin position="35"/>
        <end position="381"/>
    </location>
</feature>
<dbReference type="InterPro" id="IPR051794">
    <property type="entry name" value="PG_Endopeptidase_C40"/>
</dbReference>
<comment type="caution">
    <text evidence="8">The sequence shown here is derived from an EMBL/GenBank/DDBJ whole genome shotgun (WGS) entry which is preliminary data.</text>
</comment>
<dbReference type="EMBL" id="JARHTQ010000001">
    <property type="protein sequence ID" value="MDF2254328.1"/>
    <property type="molecule type" value="Genomic_DNA"/>
</dbReference>
<dbReference type="RefSeq" id="WP_275806529.1">
    <property type="nucleotide sequence ID" value="NZ_BAAANM010000005.1"/>
</dbReference>
<evidence type="ECO:0000259" key="7">
    <source>
        <dbReference type="PROSITE" id="PS51935"/>
    </source>
</evidence>
<evidence type="ECO:0000256" key="6">
    <source>
        <dbReference type="SAM" id="SignalP"/>
    </source>
</evidence>
<feature type="signal peptide" evidence="6">
    <location>
        <begin position="1"/>
        <end position="34"/>
    </location>
</feature>
<feature type="region of interest" description="Disordered" evidence="5">
    <location>
        <begin position="198"/>
        <end position="240"/>
    </location>
</feature>